<dbReference type="Proteomes" id="UP000177199">
    <property type="component" value="Unassembled WGS sequence"/>
</dbReference>
<evidence type="ECO:0000313" key="2">
    <source>
        <dbReference type="Proteomes" id="UP000177199"/>
    </source>
</evidence>
<comment type="caution">
    <text evidence="1">The sequence shown here is derived from an EMBL/GenBank/DDBJ whole genome shotgun (WGS) entry which is preliminary data.</text>
</comment>
<sequence length="194" mass="21979">MTAESKDLKILPFTGPATHESWTPLRQVEQGDIKAARRAEKRLASRKLIVSRLQENFGTKKILETLGYANQMEEVNGPEKAFELNTTKFPNNVLEGVTIFPVYSEISIPIVREVYDVKDKQMRSQTRFFGVRVEIPNPKAKKERFHITAGFLHGQNADLSEVLTIEDTSNPELTNQIKNRISTTLTSQLPLITP</sequence>
<accession>A0A1F7HFD9</accession>
<proteinExistence type="predicted"/>
<evidence type="ECO:0000313" key="1">
    <source>
        <dbReference type="EMBL" id="OGK29763.1"/>
    </source>
</evidence>
<protein>
    <submittedName>
        <fullName evidence="1">Uncharacterized protein</fullName>
    </submittedName>
</protein>
<gene>
    <name evidence="1" type="ORF">A3F29_00750</name>
</gene>
<name>A0A1F7HFD9_9BACT</name>
<reference evidence="1 2" key="1">
    <citation type="journal article" date="2016" name="Nat. Commun.">
        <title>Thousands of microbial genomes shed light on interconnected biogeochemical processes in an aquifer system.</title>
        <authorList>
            <person name="Anantharaman K."/>
            <person name="Brown C.T."/>
            <person name="Hug L.A."/>
            <person name="Sharon I."/>
            <person name="Castelle C.J."/>
            <person name="Probst A.J."/>
            <person name="Thomas B.C."/>
            <person name="Singh A."/>
            <person name="Wilkins M.J."/>
            <person name="Karaoz U."/>
            <person name="Brodie E.L."/>
            <person name="Williams K.H."/>
            <person name="Hubbard S.S."/>
            <person name="Banfield J.F."/>
        </authorList>
    </citation>
    <scope>NUCLEOTIDE SEQUENCE [LARGE SCALE GENOMIC DNA]</scope>
</reference>
<organism evidence="1 2">
    <name type="scientific">Candidatus Roizmanbacteria bacterium RIFCSPHIGHO2_12_FULL_33_9</name>
    <dbReference type="NCBI Taxonomy" id="1802045"/>
    <lineage>
        <taxon>Bacteria</taxon>
        <taxon>Candidatus Roizmaniibacteriota</taxon>
    </lineage>
</organism>
<dbReference type="AlphaFoldDB" id="A0A1F7HFD9"/>
<dbReference type="EMBL" id="MFZV01000059">
    <property type="protein sequence ID" value="OGK29763.1"/>
    <property type="molecule type" value="Genomic_DNA"/>
</dbReference>